<name>A0A090WSD5_9FLAO</name>
<dbReference type="EC" id="2.1.2.3" evidence="2"/>
<sequence length="45" mass="4948">MEIADKAGIKAVIQPGGSIKDQLSIDYCNDNEIAMVMTGTRHFKH</sequence>
<protein>
    <submittedName>
        <fullName evidence="2">IMP cyclohydrolase</fullName>
        <ecNumber evidence="2">2.1.2.3</ecNumber>
        <ecNumber evidence="2">3.5.4.10</ecNumber>
    </submittedName>
</protein>
<evidence type="ECO:0000313" key="1">
    <source>
        <dbReference type="EMBL" id="GAL66881.1"/>
    </source>
</evidence>
<dbReference type="SUPFAM" id="SSF53927">
    <property type="entry name" value="Cytidine deaminase-like"/>
    <property type="match status" value="1"/>
</dbReference>
<evidence type="ECO:0000313" key="2">
    <source>
        <dbReference type="EMBL" id="GAL70332.1"/>
    </source>
</evidence>
<gene>
    <name evidence="1" type="ORF">JCM19301_1425</name>
    <name evidence="2" type="ORF">JCM19302_3454</name>
</gene>
<dbReference type="eggNOG" id="COG0138">
    <property type="taxonomic scope" value="Bacteria"/>
</dbReference>
<evidence type="ECO:0000313" key="3">
    <source>
        <dbReference type="Proteomes" id="UP000029641"/>
    </source>
</evidence>
<accession>A0A090WSD5</accession>
<dbReference type="Gene3D" id="3.40.140.20">
    <property type="match status" value="1"/>
</dbReference>
<dbReference type="EMBL" id="BBNS01000005">
    <property type="protein sequence ID" value="GAL70332.1"/>
    <property type="molecule type" value="Genomic_DNA"/>
</dbReference>
<keyword evidence="2" id="KW-0808">Transferase</keyword>
<keyword evidence="2" id="KW-0378">Hydrolase</keyword>
<comment type="caution">
    <text evidence="2">The sequence shown here is derived from an EMBL/GenBank/DDBJ whole genome shotgun (WGS) entry which is preliminary data.</text>
</comment>
<reference evidence="3 4" key="1">
    <citation type="journal article" date="2014" name="Genome Announc.">
        <title>Draft Genome Sequence of Marine Flavobacterium Jejuia pallidilutea Strain 11shimoA1 and Pigmentation Mutants.</title>
        <authorList>
            <person name="Takatani N."/>
            <person name="Nakanishi M."/>
            <person name="Meirelles P."/>
            <person name="Mino S."/>
            <person name="Suda W."/>
            <person name="Oshima K."/>
            <person name="Hattori M."/>
            <person name="Ohkuma M."/>
            <person name="Hosokawa M."/>
            <person name="Miyashita K."/>
            <person name="Thompson F.L."/>
            <person name="Niwa A."/>
            <person name="Sawabe T."/>
            <person name="Sawabe T."/>
        </authorList>
    </citation>
    <scope>NUCLEOTIDE SEQUENCE [LARGE SCALE GENOMIC DNA]</scope>
    <source>
        <strain evidence="1 3">JCM 19301</strain>
        <strain evidence="2">JCM 19302</strain>
        <strain evidence="4">JCM19302</strain>
    </source>
</reference>
<proteinExistence type="predicted"/>
<organism evidence="2 4">
    <name type="scientific">Jejuia pallidilutea</name>
    <dbReference type="NCBI Taxonomy" id="504487"/>
    <lineage>
        <taxon>Bacteria</taxon>
        <taxon>Pseudomonadati</taxon>
        <taxon>Bacteroidota</taxon>
        <taxon>Flavobacteriia</taxon>
        <taxon>Flavobacteriales</taxon>
        <taxon>Flavobacteriaceae</taxon>
        <taxon>Jejuia</taxon>
    </lineage>
</organism>
<dbReference type="Proteomes" id="UP000029646">
    <property type="component" value="Unassembled WGS sequence"/>
</dbReference>
<dbReference type="GO" id="GO:0003937">
    <property type="term" value="F:IMP cyclohydrolase activity"/>
    <property type="evidence" value="ECO:0007669"/>
    <property type="project" value="UniProtKB-EC"/>
</dbReference>
<dbReference type="EC" id="3.5.4.10" evidence="2"/>
<dbReference type="EMBL" id="BBNR01000006">
    <property type="protein sequence ID" value="GAL66881.1"/>
    <property type="molecule type" value="Genomic_DNA"/>
</dbReference>
<evidence type="ECO:0000313" key="4">
    <source>
        <dbReference type="Proteomes" id="UP000029646"/>
    </source>
</evidence>
<dbReference type="Proteomes" id="UP000029641">
    <property type="component" value="Unassembled WGS sequence"/>
</dbReference>
<dbReference type="GO" id="GO:0004643">
    <property type="term" value="F:phosphoribosylaminoimidazolecarboxamide formyltransferase activity"/>
    <property type="evidence" value="ECO:0007669"/>
    <property type="project" value="UniProtKB-EC"/>
</dbReference>
<dbReference type="InterPro" id="IPR016193">
    <property type="entry name" value="Cytidine_deaminase-like"/>
</dbReference>
<dbReference type="InterPro" id="IPR024051">
    <property type="entry name" value="AICAR_Tfase_dup_dom_sf"/>
</dbReference>
<dbReference type="AlphaFoldDB" id="A0A090WSD5"/>